<name>A0A167CI79_9GAMM</name>
<organism evidence="2 3">
    <name type="scientific">Pseudoalteromonas luteoviolacea H33</name>
    <dbReference type="NCBI Taxonomy" id="1365251"/>
    <lineage>
        <taxon>Bacteria</taxon>
        <taxon>Pseudomonadati</taxon>
        <taxon>Pseudomonadota</taxon>
        <taxon>Gammaproteobacteria</taxon>
        <taxon>Alteromonadales</taxon>
        <taxon>Pseudoalteromonadaceae</taxon>
        <taxon>Pseudoalteromonas</taxon>
    </lineage>
</organism>
<keyword evidence="1" id="KW-0812">Transmembrane</keyword>
<feature type="transmembrane region" description="Helical" evidence="1">
    <location>
        <begin position="107"/>
        <end position="128"/>
    </location>
</feature>
<proteinExistence type="predicted"/>
<accession>A0A167CI79</accession>
<keyword evidence="1" id="KW-0472">Membrane</keyword>
<feature type="transmembrane region" description="Helical" evidence="1">
    <location>
        <begin position="31"/>
        <end position="50"/>
    </location>
</feature>
<evidence type="ECO:0000313" key="3">
    <source>
        <dbReference type="Proteomes" id="UP000076503"/>
    </source>
</evidence>
<feature type="transmembrane region" description="Helical" evidence="1">
    <location>
        <begin position="6"/>
        <end position="24"/>
    </location>
</feature>
<comment type="caution">
    <text evidence="2">The sequence shown here is derived from an EMBL/GenBank/DDBJ whole genome shotgun (WGS) entry which is preliminary data.</text>
</comment>
<dbReference type="Proteomes" id="UP000076503">
    <property type="component" value="Unassembled WGS sequence"/>
</dbReference>
<gene>
    <name evidence="2" type="ORF">N476_23085</name>
</gene>
<evidence type="ECO:0000313" key="2">
    <source>
        <dbReference type="EMBL" id="KZN47690.1"/>
    </source>
</evidence>
<evidence type="ECO:0000256" key="1">
    <source>
        <dbReference type="SAM" id="Phobius"/>
    </source>
</evidence>
<keyword evidence="1" id="KW-1133">Transmembrane helix</keyword>
<dbReference type="PATRIC" id="fig|1365251.3.peg.4086"/>
<dbReference type="AlphaFoldDB" id="A0A167CI79"/>
<feature type="transmembrane region" description="Helical" evidence="1">
    <location>
        <begin position="56"/>
        <end position="74"/>
    </location>
</feature>
<reference evidence="2 3" key="1">
    <citation type="submission" date="2013-07" db="EMBL/GenBank/DDBJ databases">
        <title>Comparative Genomic and Metabolomic Analysis of Twelve Strains of Pseudoalteromonas luteoviolacea.</title>
        <authorList>
            <person name="Vynne N.G."/>
            <person name="Mansson M."/>
            <person name="Gram L."/>
        </authorList>
    </citation>
    <scope>NUCLEOTIDE SEQUENCE [LARGE SCALE GENOMIC DNA]</scope>
    <source>
        <strain evidence="2 3">H33</strain>
    </source>
</reference>
<sequence>MKEFYSLVEFLPLTVITISLLLTWKVPTARWFLICYAVLDIVIILLNPTIMQWRTHYYLADLFMCIALVLPIVYRRPLALFLYEKTHINYFLLVFNRQVFTLQECGIILLMLFGAFINLVSWLEILAYKYYWIDVPYFKLYVRNNAMILVHVGVCCANLVMH</sequence>
<dbReference type="EMBL" id="AUXZ01000098">
    <property type="protein sequence ID" value="KZN47690.1"/>
    <property type="molecule type" value="Genomic_DNA"/>
</dbReference>
<protein>
    <submittedName>
        <fullName evidence="2">Uncharacterized protein</fullName>
    </submittedName>
</protein>